<keyword evidence="1" id="KW-0482">Metalloprotease</keyword>
<dbReference type="InterPro" id="IPR008257">
    <property type="entry name" value="Pept_M19"/>
</dbReference>
<keyword evidence="1" id="KW-0325">Glycoprotein</keyword>
<keyword evidence="3" id="KW-1185">Reference proteome</keyword>
<keyword evidence="1" id="KW-0449">Lipoprotein</keyword>
<dbReference type="OrthoDB" id="445695at2759"/>
<protein>
    <recommendedName>
        <fullName evidence="1">Dipeptidase</fullName>
        <ecNumber evidence="1">3.4.13.19</ecNumber>
    </recommendedName>
</protein>
<dbReference type="PANTHER" id="PTHR10443">
    <property type="entry name" value="MICROSOMAL DIPEPTIDASE"/>
    <property type="match status" value="1"/>
</dbReference>
<reference evidence="2" key="1">
    <citation type="submission" date="2021-02" db="EMBL/GenBank/DDBJ databases">
        <authorList>
            <person name="Nowell W R."/>
        </authorList>
    </citation>
    <scope>NUCLEOTIDE SEQUENCE</scope>
    <source>
        <strain evidence="2">Ploen Becks lab</strain>
    </source>
</reference>
<comment type="subunit">
    <text evidence="1">Homodimer; disulfide-linked.</text>
</comment>
<sequence length="408" mass="46269">MFKIILIFSLNSIILTQVFGASIIADEKLRNLEKAKEILDKYPLIDGHNDLPHMIRTNFMNRFGQFDLNDMKQSLISSTGKEGITHTDIKRIREGKLSGQFWAIYANCQTDAKDSVRRHLEQIDVVYRFVEKYSNDFQFVQKSGDIMPAFKNKKIISLLGLESGHAIDSSLAILRVFYELGVRYMTLTHNCDVPWATNNQIDRLANASSYGGLTKFGRKVIQEMNRLGMIVDLSHVSYQTMLDALDESKAPVMFSHSSVYSLCNHVRNVRDDVLLKLKQNNGILMINLYNGFIKCGNQVPTMNDIIAHFNYTKNLIGVDHIGIGADFDGVDLTPPDVDDVSKYPNLFAALIENGWNENDLAKIAGLNVIRVLADNEKYAKSVENMEPIDDYIDKTDLDPKYSECRTSF</sequence>
<keyword evidence="1" id="KW-0732">Signal</keyword>
<dbReference type="PROSITE" id="PS51365">
    <property type="entry name" value="RENAL_DIPEPTIDASE_2"/>
    <property type="match status" value="1"/>
</dbReference>
<evidence type="ECO:0000256" key="1">
    <source>
        <dbReference type="RuleBase" id="RU341113"/>
    </source>
</evidence>
<keyword evidence="1" id="KW-0472">Membrane</keyword>
<accession>A0A813RMC6</accession>
<dbReference type="AlphaFoldDB" id="A0A813RMC6"/>
<proteinExistence type="inferred from homology"/>
<keyword evidence="1" id="KW-0645">Protease</keyword>
<name>A0A813RMC6_9BILA</name>
<comment type="caution">
    <text evidence="2">The sequence shown here is derived from an EMBL/GenBank/DDBJ whole genome shotgun (WGS) entry which is preliminary data.</text>
</comment>
<dbReference type="GO" id="GO:0098552">
    <property type="term" value="C:side of membrane"/>
    <property type="evidence" value="ECO:0007669"/>
    <property type="project" value="UniProtKB-KW"/>
</dbReference>
<dbReference type="InterPro" id="IPR032466">
    <property type="entry name" value="Metal_Hydrolase"/>
</dbReference>
<comment type="similarity">
    <text evidence="1">Belongs to the metallo-dependent hydrolases superfamily. Peptidase M19 family.</text>
</comment>
<comment type="subcellular location">
    <subcellularLocation>
        <location evidence="1">Membrane</location>
        <topology evidence="1">Lipid-anchor</topology>
        <topology evidence="1">GPI-anchor</topology>
    </subcellularLocation>
</comment>
<keyword evidence="1" id="KW-0224">Dipeptidase</keyword>
<comment type="catalytic activity">
    <reaction evidence="1">
        <text>an L-aminoacyl-L-amino acid + H2O = 2 an L-alpha-amino acid</text>
        <dbReference type="Rhea" id="RHEA:48940"/>
        <dbReference type="ChEBI" id="CHEBI:15377"/>
        <dbReference type="ChEBI" id="CHEBI:59869"/>
        <dbReference type="ChEBI" id="CHEBI:77460"/>
        <dbReference type="EC" id="3.4.13.19"/>
    </reaction>
</comment>
<gene>
    <name evidence="2" type="ORF">OXX778_LOCUS5619</name>
</gene>
<keyword evidence="1" id="KW-0479">Metal-binding</keyword>
<dbReference type="GO" id="GO:0006508">
    <property type="term" value="P:proteolysis"/>
    <property type="evidence" value="ECO:0007669"/>
    <property type="project" value="UniProtKB-KW"/>
</dbReference>
<feature type="chain" id="PRO_5033111157" description="Dipeptidase" evidence="1">
    <location>
        <begin position="21"/>
        <end position="408"/>
    </location>
</feature>
<dbReference type="PANTHER" id="PTHR10443:SF12">
    <property type="entry name" value="DIPEPTIDASE"/>
    <property type="match status" value="1"/>
</dbReference>
<keyword evidence="1" id="KW-0336">GPI-anchor</keyword>
<comment type="cofactor">
    <cofactor evidence="1">
        <name>Zn(2+)</name>
        <dbReference type="ChEBI" id="CHEBI:29105"/>
    </cofactor>
</comment>
<dbReference type="GO" id="GO:0046872">
    <property type="term" value="F:metal ion binding"/>
    <property type="evidence" value="ECO:0007669"/>
    <property type="project" value="UniProtKB-UniRule"/>
</dbReference>
<dbReference type="Gene3D" id="3.20.20.140">
    <property type="entry name" value="Metal-dependent hydrolases"/>
    <property type="match status" value="1"/>
</dbReference>
<evidence type="ECO:0000313" key="3">
    <source>
        <dbReference type="Proteomes" id="UP000663879"/>
    </source>
</evidence>
<keyword evidence="1" id="KW-0378">Hydrolase</keyword>
<keyword evidence="1" id="KW-1015">Disulfide bond</keyword>
<dbReference type="EMBL" id="CAJNOC010000624">
    <property type="protein sequence ID" value="CAF0784069.1"/>
    <property type="molecule type" value="Genomic_DNA"/>
</dbReference>
<dbReference type="GO" id="GO:0070573">
    <property type="term" value="F:metallodipeptidase activity"/>
    <property type="evidence" value="ECO:0007669"/>
    <property type="project" value="InterPro"/>
</dbReference>
<keyword evidence="1" id="KW-0862">Zinc</keyword>
<dbReference type="SUPFAM" id="SSF51556">
    <property type="entry name" value="Metallo-dependent hydrolases"/>
    <property type="match status" value="1"/>
</dbReference>
<organism evidence="2 3">
    <name type="scientific">Brachionus calyciflorus</name>
    <dbReference type="NCBI Taxonomy" id="104777"/>
    <lineage>
        <taxon>Eukaryota</taxon>
        <taxon>Metazoa</taxon>
        <taxon>Spiralia</taxon>
        <taxon>Gnathifera</taxon>
        <taxon>Rotifera</taxon>
        <taxon>Eurotatoria</taxon>
        <taxon>Monogononta</taxon>
        <taxon>Pseudotrocha</taxon>
        <taxon>Ploima</taxon>
        <taxon>Brachionidae</taxon>
        <taxon>Brachionus</taxon>
    </lineage>
</organism>
<dbReference type="Pfam" id="PF01244">
    <property type="entry name" value="Peptidase_M19"/>
    <property type="match status" value="1"/>
</dbReference>
<dbReference type="Proteomes" id="UP000663879">
    <property type="component" value="Unassembled WGS sequence"/>
</dbReference>
<dbReference type="EC" id="3.4.13.19" evidence="1"/>
<dbReference type="CDD" id="cd01301">
    <property type="entry name" value="rDP_like"/>
    <property type="match status" value="1"/>
</dbReference>
<evidence type="ECO:0000313" key="2">
    <source>
        <dbReference type="EMBL" id="CAF0784069.1"/>
    </source>
</evidence>
<feature type="signal peptide" evidence="1">
    <location>
        <begin position="1"/>
        <end position="20"/>
    </location>
</feature>